<organism evidence="2">
    <name type="scientific">Salmonella enterica</name>
    <name type="common">Salmonella choleraesuis</name>
    <dbReference type="NCBI Taxonomy" id="28901"/>
    <lineage>
        <taxon>Bacteria</taxon>
        <taxon>Pseudomonadati</taxon>
        <taxon>Pseudomonadota</taxon>
        <taxon>Gammaproteobacteria</taxon>
        <taxon>Enterobacterales</taxon>
        <taxon>Enterobacteriaceae</taxon>
        <taxon>Salmonella</taxon>
    </lineage>
</organism>
<sequence length="438" mass="47466">MQVANQNAPGQPSLSSYDFSQRPNVGVQLAQGIGSVGQAMRLSDFQKAFGQAYAAGDRDALRQLAATNPDQIETIRQGMGFVDADRNQAMGDMSARLNIAAAQGPEAVMRELATHQNTLQQIGVSPEQAWQTYQQSPEGFTQLTDLIGMHAVGPEKYFDIQDKLTGRDIDRGRLAETIRSNQAGEALQARGQNLSYQSAMTGHNIAAQRLALDQQEFGFKMQQAQEKAQQLISEAPKLSVNMEKGIETAVNNATASSNSANSMSALAQQFRAEKPTTGLFGNAQNMFAKLTGSDTTLRDLRIRQNALVNSQVLKFLPPGPATDKDVEIVRQGAPTDMDNPETVARWLDAMANLERRNAQFNEFKAEWMSANGNPGQSRNGGQILGLDVKKGESLGSAVKRYMSMNTDAAPAQDSTPSGEPRNQVGSYTSKSGIQFTVE</sequence>
<gene>
    <name evidence="2" type="ORF">F7M32_23250</name>
</gene>
<dbReference type="Pfam" id="PF16928">
    <property type="entry name" value="Inj_translocase"/>
    <property type="match status" value="1"/>
</dbReference>
<dbReference type="InterPro" id="IPR031619">
    <property type="entry name" value="Inj_translocase"/>
</dbReference>
<dbReference type="GO" id="GO:0016746">
    <property type="term" value="F:acyltransferase activity"/>
    <property type="evidence" value="ECO:0007669"/>
    <property type="project" value="UniProtKB-KW"/>
</dbReference>
<feature type="region of interest" description="Disordered" evidence="1">
    <location>
        <begin position="407"/>
        <end position="438"/>
    </location>
</feature>
<reference evidence="2" key="1">
    <citation type="submission" date="2019-09" db="EMBL/GenBank/DDBJ databases">
        <authorList>
            <consortium name="NARMS: The National Antimicrobial Resistance Monitoring System"/>
        </authorList>
    </citation>
    <scope>NUCLEOTIDE SEQUENCE</scope>
    <source>
        <strain evidence="2">CVM N19S0580</strain>
    </source>
</reference>
<comment type="caution">
    <text evidence="2">The sequence shown here is derived from an EMBL/GenBank/DDBJ whole genome shotgun (WGS) entry which is preliminary data.</text>
</comment>
<dbReference type="EMBL" id="AALEOE010000041">
    <property type="protein sequence ID" value="ECY8610017.1"/>
    <property type="molecule type" value="Genomic_DNA"/>
</dbReference>
<name>A0A621XA80_SALER</name>
<protein>
    <submittedName>
        <fullName evidence="2">Acyltransferase</fullName>
    </submittedName>
</protein>
<dbReference type="AlphaFoldDB" id="A0A621XA80"/>
<keyword evidence="2" id="KW-0012">Acyltransferase</keyword>
<proteinExistence type="predicted"/>
<feature type="compositionally biased region" description="Polar residues" evidence="1">
    <location>
        <begin position="423"/>
        <end position="438"/>
    </location>
</feature>
<evidence type="ECO:0000313" key="2">
    <source>
        <dbReference type="EMBL" id="ECY8610017.1"/>
    </source>
</evidence>
<accession>A0A621XA80</accession>
<evidence type="ECO:0000256" key="1">
    <source>
        <dbReference type="SAM" id="MobiDB-lite"/>
    </source>
</evidence>
<keyword evidence="2" id="KW-0808">Transferase</keyword>